<organism evidence="2 3">
    <name type="scientific">Conger conger</name>
    <name type="common">Conger eel</name>
    <name type="synonym">Muraena conger</name>
    <dbReference type="NCBI Taxonomy" id="82655"/>
    <lineage>
        <taxon>Eukaryota</taxon>
        <taxon>Metazoa</taxon>
        <taxon>Chordata</taxon>
        <taxon>Craniata</taxon>
        <taxon>Vertebrata</taxon>
        <taxon>Euteleostomi</taxon>
        <taxon>Actinopterygii</taxon>
        <taxon>Neopterygii</taxon>
        <taxon>Teleostei</taxon>
        <taxon>Anguilliformes</taxon>
        <taxon>Congridae</taxon>
        <taxon>Conger</taxon>
    </lineage>
</organism>
<reference evidence="2" key="1">
    <citation type="journal article" date="2023" name="Science">
        <title>Genome structures resolve the early diversification of teleost fishes.</title>
        <authorList>
            <person name="Parey E."/>
            <person name="Louis A."/>
            <person name="Montfort J."/>
            <person name="Bouchez O."/>
            <person name="Roques C."/>
            <person name="Iampietro C."/>
            <person name="Lluch J."/>
            <person name="Castinel A."/>
            <person name="Donnadieu C."/>
            <person name="Desvignes T."/>
            <person name="Floi Bucao C."/>
            <person name="Jouanno E."/>
            <person name="Wen M."/>
            <person name="Mejri S."/>
            <person name="Dirks R."/>
            <person name="Jansen H."/>
            <person name="Henkel C."/>
            <person name="Chen W.J."/>
            <person name="Zahm M."/>
            <person name="Cabau C."/>
            <person name="Klopp C."/>
            <person name="Thompson A.W."/>
            <person name="Robinson-Rechavi M."/>
            <person name="Braasch I."/>
            <person name="Lecointre G."/>
            <person name="Bobe J."/>
            <person name="Postlethwait J.H."/>
            <person name="Berthelot C."/>
            <person name="Roest Crollius H."/>
            <person name="Guiguen Y."/>
        </authorList>
    </citation>
    <scope>NUCLEOTIDE SEQUENCE</scope>
    <source>
        <strain evidence="2">Concon-B</strain>
    </source>
</reference>
<accession>A0A9Q1DRB6</accession>
<feature type="region of interest" description="Disordered" evidence="1">
    <location>
        <begin position="129"/>
        <end position="212"/>
    </location>
</feature>
<dbReference type="Pfam" id="PF00859">
    <property type="entry name" value="CTF_NFI"/>
    <property type="match status" value="1"/>
</dbReference>
<keyword evidence="3" id="KW-1185">Reference proteome</keyword>
<feature type="compositionally biased region" description="Polar residues" evidence="1">
    <location>
        <begin position="323"/>
        <end position="344"/>
    </location>
</feature>
<evidence type="ECO:0000256" key="1">
    <source>
        <dbReference type="SAM" id="MobiDB-lite"/>
    </source>
</evidence>
<dbReference type="OrthoDB" id="10055441at2759"/>
<dbReference type="AlphaFoldDB" id="A0A9Q1DRB6"/>
<feature type="compositionally biased region" description="Polar residues" evidence="1">
    <location>
        <begin position="199"/>
        <end position="212"/>
    </location>
</feature>
<dbReference type="EMBL" id="JAFJMO010000004">
    <property type="protein sequence ID" value="KAJ8278956.1"/>
    <property type="molecule type" value="Genomic_DNA"/>
</dbReference>
<feature type="region of interest" description="Disordered" evidence="1">
    <location>
        <begin position="305"/>
        <end position="365"/>
    </location>
</feature>
<protein>
    <recommendedName>
        <fullName evidence="4">Nuclear factor 1 C-type</fullName>
    </recommendedName>
</protein>
<name>A0A9Q1DRB6_CONCO</name>
<comment type="caution">
    <text evidence="2">The sequence shown here is derived from an EMBL/GenBank/DDBJ whole genome shotgun (WGS) entry which is preliminary data.</text>
</comment>
<sequence>MVSVLRPLHCTSCAAGFFRFPFGETAPIRSANDANARENERERYAALSPHLSSEAEQSSSPRTGIGSDQEDSRAATMDAPEFQESFVTSGVFNVTELVQVSRTPVVTGTGPNFSLGELQGHLAYDLNPTGVGMRRTLPSTSSSGSKRHKSGSMEDDIDTSPGGEYYTSPNSPSLSSWPAPGPGLLAGGISPTVKKTEMDSPSPQDNSPRLSSFTQHHRPVIAVHSGISRSPHPSSSLHFPTTSILPQSASTYFPHTAIRYPPHLSSQDPLKDLVSLACDPSSQQPGPLNGSGQVKVPTHYISSQMLAPPAAPGMPRLTLPPDSKSSTTTTEGGANSPTSPTYSAPGTPPANRPFVGIGPRDPGGLYQAQSWYLGN</sequence>
<evidence type="ECO:0000313" key="2">
    <source>
        <dbReference type="EMBL" id="KAJ8278956.1"/>
    </source>
</evidence>
<proteinExistence type="predicted"/>
<dbReference type="PANTHER" id="PTHR11492:SF2">
    <property type="entry name" value="NUCLEAR FACTOR 1 C-TYPE"/>
    <property type="match status" value="1"/>
</dbReference>
<evidence type="ECO:0000313" key="3">
    <source>
        <dbReference type="Proteomes" id="UP001152803"/>
    </source>
</evidence>
<feature type="compositionally biased region" description="Polar residues" evidence="1">
    <location>
        <begin position="50"/>
        <end position="62"/>
    </location>
</feature>
<dbReference type="GO" id="GO:0000981">
    <property type="term" value="F:DNA-binding transcription factor activity, RNA polymerase II-specific"/>
    <property type="evidence" value="ECO:0007669"/>
    <property type="project" value="TreeGrafter"/>
</dbReference>
<dbReference type="InterPro" id="IPR000647">
    <property type="entry name" value="CTF/NFI"/>
</dbReference>
<gene>
    <name evidence="2" type="ORF">COCON_G00060220</name>
</gene>
<dbReference type="PANTHER" id="PTHR11492">
    <property type="entry name" value="NUCLEAR FACTOR I"/>
    <property type="match status" value="1"/>
</dbReference>
<feature type="region of interest" description="Disordered" evidence="1">
    <location>
        <begin position="31"/>
        <end position="77"/>
    </location>
</feature>
<feature type="compositionally biased region" description="Polar residues" evidence="1">
    <location>
        <begin position="167"/>
        <end position="176"/>
    </location>
</feature>
<dbReference type="GO" id="GO:0005634">
    <property type="term" value="C:nucleus"/>
    <property type="evidence" value="ECO:0007669"/>
    <property type="project" value="InterPro"/>
</dbReference>
<evidence type="ECO:0008006" key="4">
    <source>
        <dbReference type="Google" id="ProtNLM"/>
    </source>
</evidence>
<feature type="compositionally biased region" description="Basic and acidic residues" evidence="1">
    <location>
        <begin position="35"/>
        <end position="44"/>
    </location>
</feature>
<dbReference type="GO" id="GO:0000978">
    <property type="term" value="F:RNA polymerase II cis-regulatory region sequence-specific DNA binding"/>
    <property type="evidence" value="ECO:0007669"/>
    <property type="project" value="TreeGrafter"/>
</dbReference>
<dbReference type="Proteomes" id="UP001152803">
    <property type="component" value="Unassembled WGS sequence"/>
</dbReference>